<protein>
    <recommendedName>
        <fullName evidence="2">B box-type domain-containing protein</fullName>
    </recommendedName>
</protein>
<evidence type="ECO:0000313" key="3">
    <source>
        <dbReference type="EMBL" id="ESP01303.1"/>
    </source>
</evidence>
<reference evidence="3 4" key="1">
    <citation type="journal article" date="2013" name="Nature">
        <title>Insights into bilaterian evolution from three spiralian genomes.</title>
        <authorList>
            <person name="Simakov O."/>
            <person name="Marletaz F."/>
            <person name="Cho S.J."/>
            <person name="Edsinger-Gonzales E."/>
            <person name="Havlak P."/>
            <person name="Hellsten U."/>
            <person name="Kuo D.H."/>
            <person name="Larsson T."/>
            <person name="Lv J."/>
            <person name="Arendt D."/>
            <person name="Savage R."/>
            <person name="Osoegawa K."/>
            <person name="de Jong P."/>
            <person name="Grimwood J."/>
            <person name="Chapman J.A."/>
            <person name="Shapiro H."/>
            <person name="Aerts A."/>
            <person name="Otillar R.P."/>
            <person name="Terry A.Y."/>
            <person name="Boore J.L."/>
            <person name="Grigoriev I.V."/>
            <person name="Lindberg D.R."/>
            <person name="Seaver E.C."/>
            <person name="Weisblat D.A."/>
            <person name="Putnam N.H."/>
            <person name="Rokhsar D.S."/>
        </authorList>
    </citation>
    <scope>NUCLEOTIDE SEQUENCE [LARGE SCALE GENOMIC DNA]</scope>
</reference>
<name>V4AVD8_LOTGI</name>
<dbReference type="RefSeq" id="XP_009047937.1">
    <property type="nucleotide sequence ID" value="XM_009049689.1"/>
</dbReference>
<dbReference type="Proteomes" id="UP000030746">
    <property type="component" value="Unassembled WGS sequence"/>
</dbReference>
<dbReference type="GO" id="GO:0008270">
    <property type="term" value="F:zinc ion binding"/>
    <property type="evidence" value="ECO:0007669"/>
    <property type="project" value="UniProtKB-KW"/>
</dbReference>
<evidence type="ECO:0000259" key="2">
    <source>
        <dbReference type="PROSITE" id="PS50119"/>
    </source>
</evidence>
<keyword evidence="4" id="KW-1185">Reference proteome</keyword>
<dbReference type="Gene3D" id="3.30.160.60">
    <property type="entry name" value="Classic Zinc Finger"/>
    <property type="match status" value="1"/>
</dbReference>
<proteinExistence type="predicted"/>
<dbReference type="GeneID" id="20230769"/>
<dbReference type="PANTHER" id="PTHR25462">
    <property type="entry name" value="BONUS, ISOFORM C-RELATED"/>
    <property type="match status" value="1"/>
</dbReference>
<evidence type="ECO:0000256" key="1">
    <source>
        <dbReference type="PROSITE-ProRule" id="PRU00024"/>
    </source>
</evidence>
<dbReference type="STRING" id="225164.V4AVD8"/>
<dbReference type="EMBL" id="KB200521">
    <property type="protein sequence ID" value="ESP01303.1"/>
    <property type="molecule type" value="Genomic_DNA"/>
</dbReference>
<dbReference type="InterPro" id="IPR000315">
    <property type="entry name" value="Znf_B-box"/>
</dbReference>
<dbReference type="CTD" id="20230769"/>
<sequence>MLICGLCEVGERAEGRCDKCDEYLCDGCIIRHLKLKRQRSYSMRATKDLADSMVVCRKHRGEAKKFYCYECMETICRDCILTGHKNHRAVDLDDAAED</sequence>
<keyword evidence="1" id="KW-0863">Zinc-finger</keyword>
<dbReference type="KEGG" id="lgi:LOTGIDRAFT_111739"/>
<dbReference type="OMA" id="LCRTCIE"/>
<dbReference type="HOGENOM" id="CLU_2339495_0_0_1"/>
<feature type="non-terminal residue" evidence="3">
    <location>
        <position position="98"/>
    </location>
</feature>
<dbReference type="SUPFAM" id="SSF57845">
    <property type="entry name" value="B-box zinc-binding domain"/>
    <property type="match status" value="1"/>
</dbReference>
<evidence type="ECO:0000313" key="4">
    <source>
        <dbReference type="Proteomes" id="UP000030746"/>
    </source>
</evidence>
<dbReference type="PROSITE" id="PS50119">
    <property type="entry name" value="ZF_BBOX"/>
    <property type="match status" value="1"/>
</dbReference>
<gene>
    <name evidence="3" type="ORF">LOTGIDRAFT_111739</name>
</gene>
<feature type="domain" description="B box-type" evidence="2">
    <location>
        <begin position="51"/>
        <end position="92"/>
    </location>
</feature>
<dbReference type="SMART" id="SM00336">
    <property type="entry name" value="BBOX"/>
    <property type="match status" value="1"/>
</dbReference>
<organism evidence="3 4">
    <name type="scientific">Lottia gigantea</name>
    <name type="common">Giant owl limpet</name>
    <dbReference type="NCBI Taxonomy" id="225164"/>
    <lineage>
        <taxon>Eukaryota</taxon>
        <taxon>Metazoa</taxon>
        <taxon>Spiralia</taxon>
        <taxon>Lophotrochozoa</taxon>
        <taxon>Mollusca</taxon>
        <taxon>Gastropoda</taxon>
        <taxon>Patellogastropoda</taxon>
        <taxon>Lottioidea</taxon>
        <taxon>Lottiidae</taxon>
        <taxon>Lottia</taxon>
    </lineage>
</organism>
<keyword evidence="1" id="KW-0862">Zinc</keyword>
<keyword evidence="1" id="KW-0479">Metal-binding</keyword>
<dbReference type="AlphaFoldDB" id="V4AVD8"/>
<dbReference type="Pfam" id="PF00643">
    <property type="entry name" value="zf-B_box"/>
    <property type="match status" value="1"/>
</dbReference>
<dbReference type="PANTHER" id="PTHR25462:SF296">
    <property type="entry name" value="MEIOTIC P26, ISOFORM F"/>
    <property type="match status" value="1"/>
</dbReference>
<dbReference type="OrthoDB" id="6108862at2759"/>
<dbReference type="InterPro" id="IPR047153">
    <property type="entry name" value="TRIM45/56/19-like"/>
</dbReference>
<accession>V4AVD8</accession>